<dbReference type="HOGENOM" id="CLU_251652_0_0_1"/>
<evidence type="ECO:0000313" key="3">
    <source>
        <dbReference type="EnsemblProtists" id="EOD17197"/>
    </source>
</evidence>
<reference evidence="4" key="1">
    <citation type="journal article" date="2013" name="Nature">
        <title>Pan genome of the phytoplankton Emiliania underpins its global distribution.</title>
        <authorList>
            <person name="Read B.A."/>
            <person name="Kegel J."/>
            <person name="Klute M.J."/>
            <person name="Kuo A."/>
            <person name="Lefebvre S.C."/>
            <person name="Maumus F."/>
            <person name="Mayer C."/>
            <person name="Miller J."/>
            <person name="Monier A."/>
            <person name="Salamov A."/>
            <person name="Young J."/>
            <person name="Aguilar M."/>
            <person name="Claverie J.M."/>
            <person name="Frickenhaus S."/>
            <person name="Gonzalez K."/>
            <person name="Herman E.K."/>
            <person name="Lin Y.C."/>
            <person name="Napier J."/>
            <person name="Ogata H."/>
            <person name="Sarno A.F."/>
            <person name="Shmutz J."/>
            <person name="Schroeder D."/>
            <person name="de Vargas C."/>
            <person name="Verret F."/>
            <person name="von Dassow P."/>
            <person name="Valentin K."/>
            <person name="Van de Peer Y."/>
            <person name="Wheeler G."/>
            <person name="Dacks J.B."/>
            <person name="Delwiche C.F."/>
            <person name="Dyhrman S.T."/>
            <person name="Glockner G."/>
            <person name="John U."/>
            <person name="Richards T."/>
            <person name="Worden A.Z."/>
            <person name="Zhang X."/>
            <person name="Grigoriev I.V."/>
            <person name="Allen A.E."/>
            <person name="Bidle K."/>
            <person name="Borodovsky M."/>
            <person name="Bowler C."/>
            <person name="Brownlee C."/>
            <person name="Cock J.M."/>
            <person name="Elias M."/>
            <person name="Gladyshev V.N."/>
            <person name="Groth M."/>
            <person name="Guda C."/>
            <person name="Hadaegh A."/>
            <person name="Iglesias-Rodriguez M.D."/>
            <person name="Jenkins J."/>
            <person name="Jones B.M."/>
            <person name="Lawson T."/>
            <person name="Leese F."/>
            <person name="Lindquist E."/>
            <person name="Lobanov A."/>
            <person name="Lomsadze A."/>
            <person name="Malik S.B."/>
            <person name="Marsh M.E."/>
            <person name="Mackinder L."/>
            <person name="Mock T."/>
            <person name="Mueller-Roeber B."/>
            <person name="Pagarete A."/>
            <person name="Parker M."/>
            <person name="Probert I."/>
            <person name="Quesneville H."/>
            <person name="Raines C."/>
            <person name="Rensing S.A."/>
            <person name="Riano-Pachon D.M."/>
            <person name="Richier S."/>
            <person name="Rokitta S."/>
            <person name="Shiraiwa Y."/>
            <person name="Soanes D.M."/>
            <person name="van der Giezen M."/>
            <person name="Wahlund T.M."/>
            <person name="Williams B."/>
            <person name="Wilson W."/>
            <person name="Wolfe G."/>
            <person name="Wurch L.L."/>
        </authorList>
    </citation>
    <scope>NUCLEOTIDE SEQUENCE</scope>
</reference>
<dbReference type="EnsemblProtists" id="EOD17197">
    <property type="protein sequence ID" value="EOD17197"/>
    <property type="gene ID" value="EMIHUDRAFT_244305"/>
</dbReference>
<keyword evidence="1" id="KW-0472">Membrane</keyword>
<feature type="transmembrane region" description="Helical" evidence="1">
    <location>
        <begin position="1316"/>
        <end position="1337"/>
    </location>
</feature>
<protein>
    <recommendedName>
        <fullName evidence="5">Glycosyltransferase 2-like domain-containing protein</fullName>
    </recommendedName>
</protein>
<dbReference type="GeneID" id="17263346"/>
<sequence>MLTTLPLAVTAFASSCLSTCPSAHTNLGQCLDGCASATNSLGCEVACLYAVRSPDPTSKALWKCYQYECTTPAPRRLFDKSALSESALTHTISDEFWLLPEVSNVPFEGTERVMAQLKRWRAGASFGVMENKLLSHSLLEALNVPQPAVLYGAFATKSLGAWPRFNRSAFLAAMHGKTKFVLKSATNGGNVDVLVMDEHRWASEGWNRNRLADYADKFVKNRWHSEWGQRYEHRAVIVQESLVPDVRGGFDCEPGELRLEVKVHAPLGRLASARLQALPFKGDTYLDVQFRGGEVACLGGRNLGDTAQHCARAVTLLETHRKRLEEVARSTTRVLGADWLRLDVFLSEAGTFSVNELSYPSHIGGFIGGGDEASLGALRDAYASNQLTKAPAAAFVAELLAATGVDPYAFLLEADFATMRHADEATYASRLWQWDPAEEDARAAAAAPHIRLSIACAAIVAVGLCLLCLVALWLQSAAPDGGRDSGRSAHLDNAKFLCSSLIIFGHYLYYNLDHSTHLVLHDYQSWLQGAAPTLLFLLQVTNWRINLACFVSGNLMAKPVDAGRFASFVRSLVLPTLIWVFAAKPLLNRVILGGEAPCTVLADVMTFKAHHHEWYLEALILWRLLSFAIWPLRGPFLVLLAIGASHIAGYWDVGEGGFFSFDHALGFLPYFLAGWACPLDRLATAVPRTPTTFTIGLGLMVALPMALTLLEPLPDNHGTYGWFYAQSEFEATAKLAAEGVPLPYRLYWTRRAAKHVIEIAQLCVVLLTLVPRSTRWFTGFGKHTLYAFLLHEFVLAGRERLLTVAPPLPVLTRLPSHLLVLASQYALCLALCALLCSSPVRRLFGLVLEPTWLSSLLCTAPAARTQPEFVKRPSLHRLLPTANRSLTPDVGHLSLAPNSFATKGAETSDVEAPPLKYEGAGSLDGWLEWITEVEYAKGRLSLPWQASGHALMRYLALVPCFSLLCMGTAAFFFLPIATQVLADGGAGHIDAALTAPCVVTSIAVSVLAKMCYEVGLDVLTFKCLFRGLRRPALPEDRERLVHAVIICAYKEPFEVLAATIGSLAANNLAKSCVVILATEARDESADSTFARLHAEFGGAFLELFQTRHSLGPGEVAGKSSNERHACMELYSWAQARSIDPYTVMVTTADADSQFDSVFLEHLEAEFCRQPDGRHTLFDSPINTYRNLAACHPLVAVFEIERTQYCTFSALQFQPAQSNYSLTLGMAHLIDYWHPDNTSEDLHTTLKAVAFTNAAANVVVPVWSIILNDSVTGLRDRWVQAKRHMWGIEETAWVASLFPLLRWKIWLRMLQLTAGQMLTTTVVPPWLILLFPQMWAMLAALPPRALALTVGLPLLTLGFQWVRTLVREAVLHQCILKPRREASKMLPISPLQWLHWGLAYPVYAFGAGLVFNTMATWAMLLHAINHTTYGYVCAPKALMVRGADAV</sequence>
<name>A0A0D3J112_EMIH1</name>
<keyword evidence="2" id="KW-0732">Signal</keyword>
<accession>A0A0D3J112</accession>
<feature type="transmembrane region" description="Helical" evidence="1">
    <location>
        <begin position="816"/>
        <end position="836"/>
    </location>
</feature>
<keyword evidence="1" id="KW-1133">Transmembrane helix</keyword>
<evidence type="ECO:0000256" key="2">
    <source>
        <dbReference type="SAM" id="SignalP"/>
    </source>
</evidence>
<dbReference type="InterPro" id="IPR029044">
    <property type="entry name" value="Nucleotide-diphossugar_trans"/>
</dbReference>
<feature type="transmembrane region" description="Helical" evidence="1">
    <location>
        <begin position="659"/>
        <end position="679"/>
    </location>
</feature>
<evidence type="ECO:0008006" key="5">
    <source>
        <dbReference type="Google" id="ProtNLM"/>
    </source>
</evidence>
<feature type="transmembrane region" description="Helical" evidence="1">
    <location>
        <begin position="1392"/>
        <end position="1410"/>
    </location>
</feature>
<dbReference type="RefSeq" id="XP_005769626.1">
    <property type="nucleotide sequence ID" value="XM_005769569.1"/>
</dbReference>
<feature type="transmembrane region" description="Helical" evidence="1">
    <location>
        <begin position="954"/>
        <end position="974"/>
    </location>
</feature>
<evidence type="ECO:0000313" key="4">
    <source>
        <dbReference type="Proteomes" id="UP000013827"/>
    </source>
</evidence>
<keyword evidence="1" id="KW-0812">Transmembrane</keyword>
<dbReference type="PANTHER" id="PTHR36851">
    <property type="entry name" value="UNNAMED PRODUCT"/>
    <property type="match status" value="1"/>
</dbReference>
<evidence type="ECO:0000256" key="1">
    <source>
        <dbReference type="SAM" id="Phobius"/>
    </source>
</evidence>
<dbReference type="PaxDb" id="2903-EOD17197"/>
<organism evidence="3 4">
    <name type="scientific">Emiliania huxleyi (strain CCMP1516)</name>
    <dbReference type="NCBI Taxonomy" id="280463"/>
    <lineage>
        <taxon>Eukaryota</taxon>
        <taxon>Haptista</taxon>
        <taxon>Haptophyta</taxon>
        <taxon>Prymnesiophyceae</taxon>
        <taxon>Isochrysidales</taxon>
        <taxon>Noelaerhabdaceae</taxon>
        <taxon>Emiliania</taxon>
    </lineage>
</organism>
<dbReference type="KEGG" id="ehx:EMIHUDRAFT_244305"/>
<feature type="signal peptide" evidence="2">
    <location>
        <begin position="1"/>
        <end position="18"/>
    </location>
</feature>
<dbReference type="eggNOG" id="ENOG502QTTH">
    <property type="taxonomic scope" value="Eukaryota"/>
</dbReference>
<dbReference type="Proteomes" id="UP000013827">
    <property type="component" value="Unassembled WGS sequence"/>
</dbReference>
<feature type="chain" id="PRO_5044208486" description="Glycosyltransferase 2-like domain-containing protein" evidence="2">
    <location>
        <begin position="19"/>
        <end position="1445"/>
    </location>
</feature>
<proteinExistence type="predicted"/>
<dbReference type="PANTHER" id="PTHR36851:SF1">
    <property type="entry name" value="GLYCO_TRANS_2-LIKE DOMAIN-CONTAINING PROTEIN"/>
    <property type="match status" value="1"/>
</dbReference>
<dbReference type="Gene3D" id="3.90.550.10">
    <property type="entry name" value="Spore Coat Polysaccharide Biosynthesis Protein SpsA, Chain A"/>
    <property type="match status" value="1"/>
</dbReference>
<reference evidence="3" key="2">
    <citation type="submission" date="2024-10" db="UniProtKB">
        <authorList>
            <consortium name="EnsemblProtists"/>
        </authorList>
    </citation>
    <scope>IDENTIFICATION</scope>
</reference>
<keyword evidence="4" id="KW-1185">Reference proteome</keyword>
<feature type="transmembrane region" description="Helical" evidence="1">
    <location>
        <begin position="452"/>
        <end position="474"/>
    </location>
</feature>
<feature type="transmembrane region" description="Helical" evidence="1">
    <location>
        <begin position="691"/>
        <end position="710"/>
    </location>
</feature>